<gene>
    <name evidence="1" type="ORF">IPN75_08645</name>
</gene>
<reference evidence="1" key="1">
    <citation type="submission" date="2020-10" db="EMBL/GenBank/DDBJ databases">
        <title>Connecting structure to function with the recovery of over 1000 high-quality activated sludge metagenome-assembled genomes encoding full-length rRNA genes using long-read sequencing.</title>
        <authorList>
            <person name="Singleton C.M."/>
            <person name="Petriglieri F."/>
            <person name="Kristensen J.M."/>
            <person name="Kirkegaard R.H."/>
            <person name="Michaelsen T.Y."/>
            <person name="Andersen M.H."/>
            <person name="Karst S.M."/>
            <person name="Dueholm M.S."/>
            <person name="Nielsen P.H."/>
            <person name="Albertsen M."/>
        </authorList>
    </citation>
    <scope>NUCLEOTIDE SEQUENCE</scope>
    <source>
        <strain evidence="1">OdNE_18-Q3-R46-58_BAT3C.305</strain>
    </source>
</reference>
<organism evidence="1 2">
    <name type="scientific">Candidatus Dechloromonas phosphorivorans</name>
    <dbReference type="NCBI Taxonomy" id="2899244"/>
    <lineage>
        <taxon>Bacteria</taxon>
        <taxon>Pseudomonadati</taxon>
        <taxon>Pseudomonadota</taxon>
        <taxon>Betaproteobacteria</taxon>
        <taxon>Rhodocyclales</taxon>
        <taxon>Azonexaceae</taxon>
        <taxon>Dechloromonas</taxon>
    </lineage>
</organism>
<evidence type="ECO:0000313" key="1">
    <source>
        <dbReference type="EMBL" id="MBK8890457.1"/>
    </source>
</evidence>
<accession>A0A9D7LUA5</accession>
<dbReference type="Pfam" id="PF04393">
    <property type="entry name" value="DUF535"/>
    <property type="match status" value="1"/>
</dbReference>
<dbReference type="PANTHER" id="PTHR38785">
    <property type="entry name" value="HOMOLOG OF VIRK"/>
    <property type="match status" value="1"/>
</dbReference>
<dbReference type="AlphaFoldDB" id="A0A9D7LUA5"/>
<dbReference type="EMBL" id="JADKBR010000007">
    <property type="protein sequence ID" value="MBK8890457.1"/>
    <property type="molecule type" value="Genomic_DNA"/>
</dbReference>
<comment type="caution">
    <text evidence="1">The sequence shown here is derived from an EMBL/GenBank/DDBJ whole genome shotgun (WGS) entry which is preliminary data.</text>
</comment>
<dbReference type="Proteomes" id="UP000808146">
    <property type="component" value="Unassembled WGS sequence"/>
</dbReference>
<dbReference type="InterPro" id="IPR007488">
    <property type="entry name" value="DUF535"/>
</dbReference>
<name>A0A9D7LUA5_9RHOO</name>
<protein>
    <submittedName>
        <fullName evidence="1">DUF535 family protein</fullName>
    </submittedName>
</protein>
<sequence>MNQPTADSAPPASQGRLEQAWHDLRSSVKFRIRCLVHGRVISDTAAVFDRSPLDQILAHSSELAYKPIRPYLIRGLGARGRLAAIKTHFDTAEQLLTPQNFLQSHTEERAILEHQTASGLMTITLGNPDSLYREAEWRLALNVNGQRILEIGVTLVTPTALGLEGGAPCVWIGIVKASIKGDAALEPARKLTKDLEGIRPKSLLLMAAQAMARAFGMTALYGVANEGLVLANYMYMKKRVRADYDQFWEESGGTRVSRHVFLLPMTKGQREISSYKMNKRAQARRRQELENNLNGNLENGFRMLMK</sequence>
<dbReference type="GO" id="GO:0006974">
    <property type="term" value="P:DNA damage response"/>
    <property type="evidence" value="ECO:0007669"/>
    <property type="project" value="TreeGrafter"/>
</dbReference>
<dbReference type="PANTHER" id="PTHR38785:SF1">
    <property type="entry name" value="HOMOLOG OF VIRK"/>
    <property type="match status" value="1"/>
</dbReference>
<proteinExistence type="predicted"/>
<evidence type="ECO:0000313" key="2">
    <source>
        <dbReference type="Proteomes" id="UP000808146"/>
    </source>
</evidence>